<dbReference type="eggNOG" id="COG3835">
    <property type="taxonomic scope" value="Bacteria"/>
</dbReference>
<dbReference type="Gene3D" id="1.10.10.2840">
    <property type="entry name" value="PucR C-terminal helix-turn-helix domain"/>
    <property type="match status" value="1"/>
</dbReference>
<dbReference type="PANTHER" id="PTHR33744">
    <property type="entry name" value="CARBOHYDRATE DIACID REGULATOR"/>
    <property type="match status" value="1"/>
</dbReference>
<dbReference type="Pfam" id="PF14361">
    <property type="entry name" value="RsbRD_N"/>
    <property type="match status" value="1"/>
</dbReference>
<gene>
    <name evidence="3" type="ORF">O3I_008515</name>
</gene>
<sequence length="400" mass="43784">MNARGTRQRLADRLRAELPEVARSMARAVLSTVPEYRKLPSDLLEAELTHNAEAGLDLFLRAASELRAPNPAELAAALDNAIRRAAEGVPIEAVLIAQHRAIASGWDAVARLAIRPSERNQLLAAVPHLLATVAAIDVRIASRYLRERQKLRWEQQQRRRVLAQAMLSGAPVGHLIERSGIELADQYRAVVFHVAEPTGPGRPRPESVLSHLRAEIEAVSRHALSRLERDGATTLFPAAVTETRLTGLVARLATVTGRRVVAGAAAHTELDGIAAAAETATELARLAAVLHRPTGVYCIDDLALHYQLTRPGPARRWLAELLTPLATYPHLIEVLDACTTYDFDRLAAAECLVVHRNTINYRLHRIAELTGYDPTDPDSAQLFAAAVLVRRLEALASRQV</sequence>
<dbReference type="InterPro" id="IPR042070">
    <property type="entry name" value="PucR_C-HTH_sf"/>
</dbReference>
<accession>K0EVS9</accession>
<dbReference type="HOGENOM" id="CLU_053843_0_0_11"/>
<dbReference type="STRING" id="1133849.O3I_008515"/>
<protein>
    <submittedName>
        <fullName evidence="3">CdaR family transcriptional regulator</fullName>
    </submittedName>
</protein>
<evidence type="ECO:0000259" key="1">
    <source>
        <dbReference type="Pfam" id="PF13556"/>
    </source>
</evidence>
<organism evidence="3 4">
    <name type="scientific">Nocardia brasiliensis (strain ATCC 700358 / HUJEG-1)</name>
    <dbReference type="NCBI Taxonomy" id="1133849"/>
    <lineage>
        <taxon>Bacteria</taxon>
        <taxon>Bacillati</taxon>
        <taxon>Actinomycetota</taxon>
        <taxon>Actinomycetes</taxon>
        <taxon>Mycobacteriales</taxon>
        <taxon>Nocardiaceae</taxon>
        <taxon>Nocardia</taxon>
    </lineage>
</organism>
<feature type="domain" description="RsbT co-antagonist protein RsbRD N-terminal" evidence="2">
    <location>
        <begin position="19"/>
        <end position="159"/>
    </location>
</feature>
<reference evidence="3 4" key="1">
    <citation type="journal article" date="2012" name="J. Bacteriol.">
        <title>Complete genome sequence of Nocardia brasiliensis HUJEG-1.</title>
        <authorList>
            <person name="Vera-Cabrera L."/>
            <person name="Ortiz-Lopez R."/>
            <person name="Elizondo-Gonzalez R."/>
            <person name="Perez-Maya A.A."/>
            <person name="Ocampo-Candiani J."/>
        </authorList>
    </citation>
    <scope>NUCLEOTIDE SEQUENCE [LARGE SCALE GENOMIC DNA]</scope>
    <source>
        <strain evidence="4">ATCC 700358</strain>
    </source>
</reference>
<dbReference type="RefSeq" id="WP_014982521.1">
    <property type="nucleotide sequence ID" value="NC_018681.1"/>
</dbReference>
<evidence type="ECO:0000259" key="2">
    <source>
        <dbReference type="Pfam" id="PF14361"/>
    </source>
</evidence>
<dbReference type="Pfam" id="PF13556">
    <property type="entry name" value="HTH_30"/>
    <property type="match status" value="1"/>
</dbReference>
<dbReference type="InterPro" id="IPR051448">
    <property type="entry name" value="CdaR-like_regulators"/>
</dbReference>
<dbReference type="KEGG" id="nbr:O3I_008515"/>
<dbReference type="Proteomes" id="UP000006304">
    <property type="component" value="Chromosome"/>
</dbReference>
<name>K0EVS9_NOCB7</name>
<evidence type="ECO:0000313" key="3">
    <source>
        <dbReference type="EMBL" id="AFT99665.1"/>
    </source>
</evidence>
<dbReference type="EMBL" id="CP003876">
    <property type="protein sequence ID" value="AFT99665.1"/>
    <property type="molecule type" value="Genomic_DNA"/>
</dbReference>
<dbReference type="AlphaFoldDB" id="K0EVS9"/>
<evidence type="ECO:0000313" key="4">
    <source>
        <dbReference type="Proteomes" id="UP000006304"/>
    </source>
</evidence>
<keyword evidence="4" id="KW-1185">Reference proteome</keyword>
<dbReference type="InterPro" id="IPR025736">
    <property type="entry name" value="PucR_C-HTH_dom"/>
</dbReference>
<feature type="domain" description="PucR C-terminal helix-turn-helix" evidence="1">
    <location>
        <begin position="331"/>
        <end position="387"/>
    </location>
</feature>
<dbReference type="InterPro" id="IPR025751">
    <property type="entry name" value="RsbRD_N_dom"/>
</dbReference>
<proteinExistence type="predicted"/>